<dbReference type="Proteomes" id="UP000784294">
    <property type="component" value="Unassembled WGS sequence"/>
</dbReference>
<gene>
    <name evidence="1" type="ORF">PXEA_LOCUS23293</name>
</gene>
<comment type="caution">
    <text evidence="1">The sequence shown here is derived from an EMBL/GenBank/DDBJ whole genome shotgun (WGS) entry which is preliminary data.</text>
</comment>
<evidence type="ECO:0000313" key="1">
    <source>
        <dbReference type="EMBL" id="VEL29853.1"/>
    </source>
</evidence>
<proteinExistence type="predicted"/>
<dbReference type="EMBL" id="CAAALY010106830">
    <property type="protein sequence ID" value="VEL29853.1"/>
    <property type="molecule type" value="Genomic_DNA"/>
</dbReference>
<sequence length="56" mass="6513">MLSEQTVDANLWSHAASQVDFWYILAMTPNLRDGLLIRLPIALPARPLKLYWFIQN</sequence>
<evidence type="ECO:0000313" key="2">
    <source>
        <dbReference type="Proteomes" id="UP000784294"/>
    </source>
</evidence>
<accession>A0A448X752</accession>
<keyword evidence="2" id="KW-1185">Reference proteome</keyword>
<name>A0A448X752_9PLAT</name>
<dbReference type="AlphaFoldDB" id="A0A448X752"/>
<protein>
    <submittedName>
        <fullName evidence="1">Uncharacterized protein</fullName>
    </submittedName>
</protein>
<organism evidence="1 2">
    <name type="scientific">Protopolystoma xenopodis</name>
    <dbReference type="NCBI Taxonomy" id="117903"/>
    <lineage>
        <taxon>Eukaryota</taxon>
        <taxon>Metazoa</taxon>
        <taxon>Spiralia</taxon>
        <taxon>Lophotrochozoa</taxon>
        <taxon>Platyhelminthes</taxon>
        <taxon>Monogenea</taxon>
        <taxon>Polyopisthocotylea</taxon>
        <taxon>Polystomatidea</taxon>
        <taxon>Polystomatidae</taxon>
        <taxon>Protopolystoma</taxon>
    </lineage>
</organism>
<reference evidence="1" key="1">
    <citation type="submission" date="2018-11" db="EMBL/GenBank/DDBJ databases">
        <authorList>
            <consortium name="Pathogen Informatics"/>
        </authorList>
    </citation>
    <scope>NUCLEOTIDE SEQUENCE</scope>
</reference>